<dbReference type="InterPro" id="IPR017871">
    <property type="entry name" value="ABC_transporter-like_CS"/>
</dbReference>
<gene>
    <name evidence="12" type="ORF">TAPDE_000455</name>
</gene>
<name>R4X9D6_TAPDE</name>
<keyword evidence="7 9" id="KW-0472">Membrane</keyword>
<dbReference type="AlphaFoldDB" id="R4X9D6"/>
<evidence type="ECO:0000256" key="5">
    <source>
        <dbReference type="ARBA" id="ARBA00022840"/>
    </source>
</evidence>
<accession>R4X9D6</accession>
<keyword evidence="5" id="KW-0067">ATP-binding</keyword>
<organism evidence="12 13">
    <name type="scientific">Taphrina deformans (strain PYCC 5710 / ATCC 11124 / CBS 356.35 / IMI 108563 / JCM 9778 / NBRC 8474)</name>
    <name type="common">Peach leaf curl fungus</name>
    <name type="synonym">Lalaria deformans</name>
    <dbReference type="NCBI Taxonomy" id="1097556"/>
    <lineage>
        <taxon>Eukaryota</taxon>
        <taxon>Fungi</taxon>
        <taxon>Dikarya</taxon>
        <taxon>Ascomycota</taxon>
        <taxon>Taphrinomycotina</taxon>
        <taxon>Taphrinomycetes</taxon>
        <taxon>Taphrinales</taxon>
        <taxon>Taphrinaceae</taxon>
        <taxon>Taphrina</taxon>
    </lineage>
</organism>
<dbReference type="Pfam" id="PF06472">
    <property type="entry name" value="ABC_membrane_2"/>
    <property type="match status" value="1"/>
</dbReference>
<dbReference type="GO" id="GO:0005778">
    <property type="term" value="C:peroxisomal membrane"/>
    <property type="evidence" value="ECO:0007669"/>
    <property type="project" value="TreeGrafter"/>
</dbReference>
<dbReference type="CDD" id="cd03223">
    <property type="entry name" value="ABCD_peroxisomal_ALDP"/>
    <property type="match status" value="1"/>
</dbReference>
<feature type="transmembrane region" description="Helical" evidence="9">
    <location>
        <begin position="323"/>
        <end position="343"/>
    </location>
</feature>
<evidence type="ECO:0000256" key="1">
    <source>
        <dbReference type="ARBA" id="ARBA00008575"/>
    </source>
</evidence>
<dbReference type="VEuPathDB" id="FungiDB:TAPDE_000455"/>
<dbReference type="GO" id="GO:0005324">
    <property type="term" value="F:long-chain fatty acid transmembrane transporter activity"/>
    <property type="evidence" value="ECO:0007669"/>
    <property type="project" value="TreeGrafter"/>
</dbReference>
<dbReference type="SUPFAM" id="SSF90123">
    <property type="entry name" value="ABC transporter transmembrane region"/>
    <property type="match status" value="1"/>
</dbReference>
<dbReference type="Gene3D" id="3.40.50.300">
    <property type="entry name" value="P-loop containing nucleotide triphosphate hydrolases"/>
    <property type="match status" value="1"/>
</dbReference>
<keyword evidence="4" id="KW-0547">Nucleotide-binding</keyword>
<evidence type="ECO:0000256" key="2">
    <source>
        <dbReference type="ARBA" id="ARBA00022448"/>
    </source>
</evidence>
<dbReference type="GO" id="GO:0016887">
    <property type="term" value="F:ATP hydrolysis activity"/>
    <property type="evidence" value="ECO:0007669"/>
    <property type="project" value="InterPro"/>
</dbReference>
<reference evidence="12 13" key="1">
    <citation type="journal article" date="2013" name="MBio">
        <title>Genome sequencing of the plant pathogen Taphrina deformans, the causal agent of peach leaf curl.</title>
        <authorList>
            <person name="Cisse O.H."/>
            <person name="Almeida J.M.G.C.F."/>
            <person name="Fonseca A."/>
            <person name="Kumar A.A."/>
            <person name="Salojaervi J."/>
            <person name="Overmyer K."/>
            <person name="Hauser P.M."/>
            <person name="Pagni M."/>
        </authorList>
    </citation>
    <scope>NUCLEOTIDE SEQUENCE [LARGE SCALE GENOMIC DNA]</scope>
    <source>
        <strain evidence="13">PYCC 5710 / ATCC 11124 / CBS 356.35 / IMI 108563 / JCM 9778 / NBRC 8474</strain>
    </source>
</reference>
<feature type="domain" description="ABC transporter" evidence="10">
    <location>
        <begin position="439"/>
        <end position="664"/>
    </location>
</feature>
<dbReference type="EMBL" id="CAHR02000015">
    <property type="protein sequence ID" value="CCG80819.1"/>
    <property type="molecule type" value="Genomic_DNA"/>
</dbReference>
<dbReference type="InterPro" id="IPR036640">
    <property type="entry name" value="ABC1_TM_sf"/>
</dbReference>
<comment type="similarity">
    <text evidence="1">Belongs to the ABC transporter superfamily. ABCD family. Peroxisomal fatty acyl CoA transporter (TC 3.A.1.203) subfamily.</text>
</comment>
<keyword evidence="2" id="KW-0813">Transport</keyword>
<dbReference type="SMART" id="SM00382">
    <property type="entry name" value="AAA"/>
    <property type="match status" value="1"/>
</dbReference>
<dbReference type="GO" id="GO:0006635">
    <property type="term" value="P:fatty acid beta-oxidation"/>
    <property type="evidence" value="ECO:0007669"/>
    <property type="project" value="TreeGrafter"/>
</dbReference>
<dbReference type="GO" id="GO:0015910">
    <property type="term" value="P:long-chain fatty acid import into peroxisome"/>
    <property type="evidence" value="ECO:0007669"/>
    <property type="project" value="TreeGrafter"/>
</dbReference>
<dbReference type="PROSITE" id="PS50893">
    <property type="entry name" value="ABC_TRANSPORTER_2"/>
    <property type="match status" value="1"/>
</dbReference>
<evidence type="ECO:0000259" key="11">
    <source>
        <dbReference type="PROSITE" id="PS50929"/>
    </source>
</evidence>
<feature type="transmembrane region" description="Helical" evidence="9">
    <location>
        <begin position="130"/>
        <end position="150"/>
    </location>
</feature>
<dbReference type="eggNOG" id="KOG0064">
    <property type="taxonomic scope" value="Eukaryota"/>
</dbReference>
<proteinExistence type="inferred from homology"/>
<evidence type="ECO:0000256" key="6">
    <source>
        <dbReference type="ARBA" id="ARBA00022989"/>
    </source>
</evidence>
<dbReference type="InterPro" id="IPR027417">
    <property type="entry name" value="P-loop_NTPase"/>
</dbReference>
<dbReference type="Pfam" id="PF00005">
    <property type="entry name" value="ABC_tran"/>
    <property type="match status" value="1"/>
</dbReference>
<feature type="coiled-coil region" evidence="8">
    <location>
        <begin position="656"/>
        <end position="683"/>
    </location>
</feature>
<dbReference type="PANTHER" id="PTHR11384:SF69">
    <property type="entry name" value="PEROXISOMAL LONG-CHAIN FATTY ACID IMPORT PROTEIN 1"/>
    <property type="match status" value="1"/>
</dbReference>
<keyword evidence="6 9" id="KW-1133">Transmembrane helix</keyword>
<dbReference type="GO" id="GO:0005524">
    <property type="term" value="F:ATP binding"/>
    <property type="evidence" value="ECO:0007669"/>
    <property type="project" value="UniProtKB-KW"/>
</dbReference>
<keyword evidence="3 9" id="KW-0812">Transmembrane</keyword>
<dbReference type="InterPro" id="IPR003593">
    <property type="entry name" value="AAA+_ATPase"/>
</dbReference>
<evidence type="ECO:0000313" key="13">
    <source>
        <dbReference type="Proteomes" id="UP000013776"/>
    </source>
</evidence>
<dbReference type="PROSITE" id="PS00211">
    <property type="entry name" value="ABC_TRANSPORTER_1"/>
    <property type="match status" value="1"/>
</dbReference>
<protein>
    <submittedName>
        <fullName evidence="12">ABC fatty acid transporter</fullName>
    </submittedName>
</protein>
<dbReference type="PROSITE" id="PS50929">
    <property type="entry name" value="ABC_TM1F"/>
    <property type="match status" value="1"/>
</dbReference>
<comment type="caution">
    <text evidence="12">The sequence shown here is derived from an EMBL/GenBank/DDBJ whole genome shotgun (WGS) entry which is preliminary data.</text>
</comment>
<dbReference type="GO" id="GO:0140359">
    <property type="term" value="F:ABC-type transporter activity"/>
    <property type="evidence" value="ECO:0007669"/>
    <property type="project" value="InterPro"/>
</dbReference>
<dbReference type="InterPro" id="IPR011527">
    <property type="entry name" value="ABC1_TM_dom"/>
</dbReference>
<evidence type="ECO:0000256" key="7">
    <source>
        <dbReference type="ARBA" id="ARBA00023136"/>
    </source>
</evidence>
<sequence>MGQFRNQISRGIDYYLKHRTRVRYAVWIALVLSIAKRTKDSIKQQREAAGLQKRRNAKDLVAINGLFFRRLRALIKIIIPGLRSQEALLLAAHSGFLVLRTFISLYIAVLDGRLVSALVQGRGRAFLRGILWWMLCAIPACYVNSMLSFLQGKLALQYRTNLTRHIHEHYLRGINFYALTNLDDRIRVADQLITTDVANFAASLSELYGNLAKPVLDLVIYTSQLSRNVGGEGLFLMGLLVQVSANVLAAVTPAFGKYITEEANLEGEFRSAHSRIIENSEGIAFYRGHELEKTVADKSYFELIRHVNNTLRMKLLHGVVEDFVIKYLWGAAGLALCSIPVFFRIPGSAGKSSSETRTEDFVTNRRLLLSASDAFGRIMYSYREVTELAGHTARVSSLVEVLNDMDSKHYVKKLVSSDDTKQQEALLAGRGRVEESRDIAFEDVPILSPNGDVLIPQLNFRIGQGEHLLVVGPNGCGKSSLFRILGALWPCYGGIVRKPGAKDIFYIPQRPYLPLGTLRDQVIYPDTREQMLEKGVSDDDLLDILDVVQIAGIVTREGGFGIEREWGDLSGGDKQRIAMARLFYHAPKFAILDECTSAVNLEVEKILYTHAKTLGITLMTVSHRLSLWQYHNHILQYDGKRGYTFNKLDPVARLALEEEKQKIAFALSNVDTLESRLDELEHYSRTTSRRGSVV</sequence>
<feature type="domain" description="ABC transmembrane type-1" evidence="11">
    <location>
        <begin position="96"/>
        <end position="325"/>
    </location>
</feature>
<evidence type="ECO:0000256" key="9">
    <source>
        <dbReference type="SAM" id="Phobius"/>
    </source>
</evidence>
<dbReference type="PANTHER" id="PTHR11384">
    <property type="entry name" value="ATP-BINDING CASSETTE, SUB-FAMILY D MEMBER"/>
    <property type="match status" value="1"/>
</dbReference>
<dbReference type="Proteomes" id="UP000013776">
    <property type="component" value="Unassembled WGS sequence"/>
</dbReference>
<dbReference type="GO" id="GO:0042760">
    <property type="term" value="P:very long-chain fatty acid catabolic process"/>
    <property type="evidence" value="ECO:0007669"/>
    <property type="project" value="TreeGrafter"/>
</dbReference>
<dbReference type="OrthoDB" id="422637at2759"/>
<dbReference type="SUPFAM" id="SSF52540">
    <property type="entry name" value="P-loop containing nucleoside triphosphate hydrolases"/>
    <property type="match status" value="1"/>
</dbReference>
<evidence type="ECO:0000256" key="8">
    <source>
        <dbReference type="SAM" id="Coils"/>
    </source>
</evidence>
<evidence type="ECO:0000259" key="10">
    <source>
        <dbReference type="PROSITE" id="PS50893"/>
    </source>
</evidence>
<dbReference type="Gene3D" id="1.20.1560.10">
    <property type="entry name" value="ABC transporter type 1, transmembrane domain"/>
    <property type="match status" value="1"/>
</dbReference>
<dbReference type="GO" id="GO:0007031">
    <property type="term" value="P:peroxisome organization"/>
    <property type="evidence" value="ECO:0007669"/>
    <property type="project" value="TreeGrafter"/>
</dbReference>
<evidence type="ECO:0000256" key="4">
    <source>
        <dbReference type="ARBA" id="ARBA00022741"/>
    </source>
</evidence>
<keyword evidence="13" id="KW-1185">Reference proteome</keyword>
<evidence type="ECO:0000313" key="12">
    <source>
        <dbReference type="EMBL" id="CCG80819.1"/>
    </source>
</evidence>
<dbReference type="STRING" id="1097556.R4X9D6"/>
<feature type="transmembrane region" description="Helical" evidence="9">
    <location>
        <begin position="87"/>
        <end position="110"/>
    </location>
</feature>
<evidence type="ECO:0000256" key="3">
    <source>
        <dbReference type="ARBA" id="ARBA00022692"/>
    </source>
</evidence>
<dbReference type="InterPro" id="IPR050835">
    <property type="entry name" value="ABC_transporter_sub-D"/>
</dbReference>
<keyword evidence="8" id="KW-0175">Coiled coil</keyword>
<dbReference type="InterPro" id="IPR003439">
    <property type="entry name" value="ABC_transporter-like_ATP-bd"/>
</dbReference>